<evidence type="ECO:0000313" key="2">
    <source>
        <dbReference type="EMBL" id="CUH50775.1"/>
    </source>
</evidence>
<gene>
    <name evidence="2" type="ORF">SHM7688_00204</name>
</gene>
<dbReference type="InterPro" id="IPR007296">
    <property type="entry name" value="DUF403"/>
</dbReference>
<reference evidence="2 3" key="1">
    <citation type="submission" date="2015-09" db="EMBL/GenBank/DDBJ databases">
        <authorList>
            <consortium name="Swine Surveillance"/>
        </authorList>
    </citation>
    <scope>NUCLEOTIDE SEQUENCE [LARGE SCALE GENOMIC DNA]</scope>
    <source>
        <strain evidence="2 3">CECT 7688</strain>
    </source>
</reference>
<dbReference type="AlphaFoldDB" id="A0A0P1EJV7"/>
<dbReference type="PANTHER" id="PTHR34595">
    <property type="entry name" value="BLR5612 PROTEIN"/>
    <property type="match status" value="1"/>
</dbReference>
<dbReference type="RefSeq" id="WP_058238168.1">
    <property type="nucleotide sequence ID" value="NZ_CYPW01000002.1"/>
</dbReference>
<accession>A0A0P1EJV7</accession>
<dbReference type="STRING" id="321267.SHM7688_00204"/>
<dbReference type="Proteomes" id="UP000054823">
    <property type="component" value="Unassembled WGS sequence"/>
</dbReference>
<evidence type="ECO:0000259" key="1">
    <source>
        <dbReference type="Pfam" id="PF04168"/>
    </source>
</evidence>
<feature type="domain" description="DUF403" evidence="1">
    <location>
        <begin position="1"/>
        <end position="309"/>
    </location>
</feature>
<dbReference type="InterPro" id="IPR051680">
    <property type="entry name" value="ATP-dep_Glu-Cys_Ligase-2"/>
</dbReference>
<evidence type="ECO:0000313" key="3">
    <source>
        <dbReference type="Proteomes" id="UP000054823"/>
    </source>
</evidence>
<protein>
    <recommendedName>
        <fullName evidence="1">DUF403 domain-containing protein</fullName>
    </recommendedName>
</protein>
<dbReference type="OrthoDB" id="9803532at2"/>
<keyword evidence="3" id="KW-1185">Reference proteome</keyword>
<sequence length="313" mass="35394">MLGKTANGLYWMYRYLERAENAARLIETGQRIALTRLGSSDEEWRSILQTGGMAEGYDAAHERLTKDAAINWMLRDKDNPASVMSDISAARQNARMVRAALTEEVWEALNGVYMRAQSLTQRKVSERDLPATLGAIRQGTALVRGATHGTMMRNDIYDFARIGTFLERADNTARILDVKYYVLLPSLSAVGSTVDNVQWETILSAVSGRGGFRMEYGPIADPRDISQFLILDKRMPRSLAFCTRKLRDNLGYLASSYGSRMPSMAKVGHLERTYLSHDIDAVFDFGLHEFIQKVLMLLADLGQQIEHDYRFYE</sequence>
<dbReference type="PANTHER" id="PTHR34595:SF7">
    <property type="entry name" value="SLL1039 PROTEIN"/>
    <property type="match status" value="1"/>
</dbReference>
<name>A0A0P1EJV7_9RHOB</name>
<dbReference type="EMBL" id="CYPW01000002">
    <property type="protein sequence ID" value="CUH50775.1"/>
    <property type="molecule type" value="Genomic_DNA"/>
</dbReference>
<organism evidence="2 3">
    <name type="scientific">Shimia marina</name>
    <dbReference type="NCBI Taxonomy" id="321267"/>
    <lineage>
        <taxon>Bacteria</taxon>
        <taxon>Pseudomonadati</taxon>
        <taxon>Pseudomonadota</taxon>
        <taxon>Alphaproteobacteria</taxon>
        <taxon>Rhodobacterales</taxon>
        <taxon>Roseobacteraceae</taxon>
    </lineage>
</organism>
<proteinExistence type="predicted"/>
<dbReference type="Pfam" id="PF04168">
    <property type="entry name" value="Alpha-E"/>
    <property type="match status" value="1"/>
</dbReference>